<dbReference type="Gene3D" id="2.60.200.20">
    <property type="match status" value="1"/>
</dbReference>
<dbReference type="EMBL" id="KZ819641">
    <property type="protein sequence ID" value="PWN87123.1"/>
    <property type="molecule type" value="Genomic_DNA"/>
</dbReference>
<feature type="compositionally biased region" description="Basic and acidic residues" evidence="1">
    <location>
        <begin position="90"/>
        <end position="99"/>
    </location>
</feature>
<dbReference type="STRING" id="215250.A0A316YG73"/>
<name>A0A316YG73_9BASI</name>
<dbReference type="InterPro" id="IPR008984">
    <property type="entry name" value="SMAD_FHA_dom_sf"/>
</dbReference>
<dbReference type="Pfam" id="PF00498">
    <property type="entry name" value="FHA"/>
    <property type="match status" value="1"/>
</dbReference>
<dbReference type="SMART" id="SM00240">
    <property type="entry name" value="FHA"/>
    <property type="match status" value="1"/>
</dbReference>
<dbReference type="Proteomes" id="UP000245768">
    <property type="component" value="Unassembled WGS sequence"/>
</dbReference>
<reference evidence="3 4" key="1">
    <citation type="journal article" date="2018" name="Mol. Biol. Evol.">
        <title>Broad Genomic Sampling Reveals a Smut Pathogenic Ancestry of the Fungal Clade Ustilaginomycotina.</title>
        <authorList>
            <person name="Kijpornyongpan T."/>
            <person name="Mondo S.J."/>
            <person name="Barry K."/>
            <person name="Sandor L."/>
            <person name="Lee J."/>
            <person name="Lipzen A."/>
            <person name="Pangilinan J."/>
            <person name="LaButti K."/>
            <person name="Hainaut M."/>
            <person name="Henrissat B."/>
            <person name="Grigoriev I.V."/>
            <person name="Spatafora J.W."/>
            <person name="Aime M.C."/>
        </authorList>
    </citation>
    <scope>NUCLEOTIDE SEQUENCE [LARGE SCALE GENOMIC DNA]</scope>
    <source>
        <strain evidence="3 4">MCA 4198</strain>
    </source>
</reference>
<evidence type="ECO:0000313" key="4">
    <source>
        <dbReference type="Proteomes" id="UP000245768"/>
    </source>
</evidence>
<dbReference type="RefSeq" id="XP_025374321.1">
    <property type="nucleotide sequence ID" value="XM_025522860.1"/>
</dbReference>
<gene>
    <name evidence="3" type="ORF">FA10DRAFT_269729</name>
</gene>
<keyword evidence="4" id="KW-1185">Reference proteome</keyword>
<dbReference type="InParanoid" id="A0A316YG73"/>
<proteinExistence type="predicted"/>
<feature type="compositionally biased region" description="Basic and acidic residues" evidence="1">
    <location>
        <begin position="1"/>
        <end position="43"/>
    </location>
</feature>
<feature type="region of interest" description="Disordered" evidence="1">
    <location>
        <begin position="1"/>
        <end position="122"/>
    </location>
</feature>
<dbReference type="InterPro" id="IPR050923">
    <property type="entry name" value="Cell_Proc_Reg/RNA_Proc"/>
</dbReference>
<accession>A0A316YG73</accession>
<evidence type="ECO:0000256" key="1">
    <source>
        <dbReference type="SAM" id="MobiDB-lite"/>
    </source>
</evidence>
<dbReference type="InterPro" id="IPR000253">
    <property type="entry name" value="FHA_dom"/>
</dbReference>
<feature type="compositionally biased region" description="Basic and acidic residues" evidence="1">
    <location>
        <begin position="59"/>
        <end position="73"/>
    </location>
</feature>
<organism evidence="3 4">
    <name type="scientific">Acaromyces ingoldii</name>
    <dbReference type="NCBI Taxonomy" id="215250"/>
    <lineage>
        <taxon>Eukaryota</taxon>
        <taxon>Fungi</taxon>
        <taxon>Dikarya</taxon>
        <taxon>Basidiomycota</taxon>
        <taxon>Ustilaginomycotina</taxon>
        <taxon>Exobasidiomycetes</taxon>
        <taxon>Exobasidiales</taxon>
        <taxon>Cryptobasidiaceae</taxon>
        <taxon>Acaromyces</taxon>
    </lineage>
</organism>
<sequence>MPSDRDGGRDRARESDRESEYRRRGGSSSRHDEDEGRRKRYEPGSRNYDAPRRRSRSPRNFEADRAREREAYYARHNSSSPPPRRHRSNGRSEDRKESEGQEDQGGEADAGPSSAPDFSSSGLLAAESNSKAGVALKYHEPPDARKPRRKWRLYVFKHGREVDVLHISRQSAYLFGRDHTVADVPIDHPSASKQHAVIQYRNIIERNEFGDEKRTIKPFLIDLDSANGCTVNGTEVPASRYYELRNGDTMRIGASSREYVLLAED</sequence>
<evidence type="ECO:0000313" key="3">
    <source>
        <dbReference type="EMBL" id="PWN87123.1"/>
    </source>
</evidence>
<dbReference type="PANTHER" id="PTHR23308">
    <property type="entry name" value="NUCLEAR INHIBITOR OF PROTEIN PHOSPHATASE-1"/>
    <property type="match status" value="1"/>
</dbReference>
<dbReference type="GeneID" id="37044776"/>
<dbReference type="PROSITE" id="PS50006">
    <property type="entry name" value="FHA_DOMAIN"/>
    <property type="match status" value="1"/>
</dbReference>
<dbReference type="SUPFAM" id="SSF49879">
    <property type="entry name" value="SMAD/FHA domain"/>
    <property type="match status" value="1"/>
</dbReference>
<feature type="domain" description="FHA" evidence="2">
    <location>
        <begin position="173"/>
        <end position="236"/>
    </location>
</feature>
<evidence type="ECO:0000259" key="2">
    <source>
        <dbReference type="PROSITE" id="PS50006"/>
    </source>
</evidence>
<dbReference type="OrthoDB" id="444265at2759"/>
<protein>
    <submittedName>
        <fullName evidence="3">SMAD/FHA domain-containing protein</fullName>
    </submittedName>
</protein>
<dbReference type="AlphaFoldDB" id="A0A316YG73"/>